<evidence type="ECO:0000313" key="2">
    <source>
        <dbReference type="Proteomes" id="UP000789366"/>
    </source>
</evidence>
<sequence length="77" mass="8730">HIHRLSSTTIRNIHHSQPPNISIVHRLQPFKHPSSIVYNHPTCSSSLVYNSIIHLQTSEYPSSTITQHIHRSSSTAI</sequence>
<accession>A0ACA9R8W1</accession>
<protein>
    <submittedName>
        <fullName evidence="1">15155_t:CDS:1</fullName>
    </submittedName>
</protein>
<proteinExistence type="predicted"/>
<dbReference type="EMBL" id="CAJVPW010062004">
    <property type="protein sequence ID" value="CAG8782805.1"/>
    <property type="molecule type" value="Genomic_DNA"/>
</dbReference>
<feature type="non-terminal residue" evidence="1">
    <location>
        <position position="1"/>
    </location>
</feature>
<gene>
    <name evidence="1" type="ORF">SPELUC_LOCUS16547</name>
</gene>
<organism evidence="1 2">
    <name type="scientific">Cetraspora pellucida</name>
    <dbReference type="NCBI Taxonomy" id="1433469"/>
    <lineage>
        <taxon>Eukaryota</taxon>
        <taxon>Fungi</taxon>
        <taxon>Fungi incertae sedis</taxon>
        <taxon>Mucoromycota</taxon>
        <taxon>Glomeromycotina</taxon>
        <taxon>Glomeromycetes</taxon>
        <taxon>Diversisporales</taxon>
        <taxon>Gigasporaceae</taxon>
        <taxon>Cetraspora</taxon>
    </lineage>
</organism>
<dbReference type="Proteomes" id="UP000789366">
    <property type="component" value="Unassembled WGS sequence"/>
</dbReference>
<comment type="caution">
    <text evidence="1">The sequence shown here is derived from an EMBL/GenBank/DDBJ whole genome shotgun (WGS) entry which is preliminary data.</text>
</comment>
<keyword evidence="2" id="KW-1185">Reference proteome</keyword>
<evidence type="ECO:0000313" key="1">
    <source>
        <dbReference type="EMBL" id="CAG8782805.1"/>
    </source>
</evidence>
<name>A0ACA9R8W1_9GLOM</name>
<reference evidence="1" key="1">
    <citation type="submission" date="2021-06" db="EMBL/GenBank/DDBJ databases">
        <authorList>
            <person name="Kallberg Y."/>
            <person name="Tangrot J."/>
            <person name="Rosling A."/>
        </authorList>
    </citation>
    <scope>NUCLEOTIDE SEQUENCE</scope>
    <source>
        <strain evidence="1">28 12/20/2015</strain>
    </source>
</reference>